<proteinExistence type="predicted"/>
<dbReference type="CDD" id="cd00570">
    <property type="entry name" value="GST_N_family"/>
    <property type="match status" value="1"/>
</dbReference>
<dbReference type="Gene3D" id="3.40.30.10">
    <property type="entry name" value="Glutaredoxin"/>
    <property type="match status" value="1"/>
</dbReference>
<comment type="caution">
    <text evidence="2">The sequence shown here is derived from an EMBL/GenBank/DDBJ whole genome shotgun (WGS) entry which is preliminary data.</text>
</comment>
<dbReference type="InterPro" id="IPR044617">
    <property type="entry name" value="TCHQD"/>
</dbReference>
<dbReference type="SUPFAM" id="SSF52833">
    <property type="entry name" value="Thioredoxin-like"/>
    <property type="match status" value="1"/>
</dbReference>
<dbReference type="PANTHER" id="PTHR45374:SF1">
    <property type="entry name" value="GLUTATHIONE S-TRANSFERASE TCHQD"/>
    <property type="match status" value="1"/>
</dbReference>
<accession>A0ABT5CCK1</accession>
<name>A0ABT5CCK1_9BACT</name>
<evidence type="ECO:0000259" key="1">
    <source>
        <dbReference type="PROSITE" id="PS50404"/>
    </source>
</evidence>
<reference evidence="2 3" key="1">
    <citation type="submission" date="2023-01" db="EMBL/GenBank/DDBJ databases">
        <title>Minimal conservation of predation-associated metabolite biosynthetic gene clusters underscores biosynthetic potential of Myxococcota including descriptions for ten novel species: Archangium lansinium sp. nov., Myxococcus landrumus sp. nov., Nannocystis bai.</title>
        <authorList>
            <person name="Ahearne A."/>
            <person name="Stevens C."/>
            <person name="Dowd S."/>
        </authorList>
    </citation>
    <scope>NUCLEOTIDE SEQUENCE [LARGE SCALE GENOMIC DNA]</scope>
    <source>
        <strain evidence="2 3">WIWO2</strain>
    </source>
</reference>
<evidence type="ECO:0000313" key="3">
    <source>
        <dbReference type="Proteomes" id="UP001217485"/>
    </source>
</evidence>
<dbReference type="Pfam" id="PF13409">
    <property type="entry name" value="GST_N_2"/>
    <property type="match status" value="1"/>
</dbReference>
<dbReference type="RefSeq" id="WP_272102238.1">
    <property type="nucleotide sequence ID" value="NZ_JAQNDK010000005.1"/>
</dbReference>
<dbReference type="EMBL" id="JAQNDK010000005">
    <property type="protein sequence ID" value="MDC0684110.1"/>
    <property type="molecule type" value="Genomic_DNA"/>
</dbReference>
<dbReference type="PANTHER" id="PTHR45374">
    <property type="entry name" value="GLUTATHIONE S-TRANSFERASE TCHQD"/>
    <property type="match status" value="1"/>
</dbReference>
<dbReference type="InterPro" id="IPR036282">
    <property type="entry name" value="Glutathione-S-Trfase_C_sf"/>
</dbReference>
<dbReference type="Gene3D" id="1.20.1050.10">
    <property type="match status" value="1"/>
</dbReference>
<dbReference type="PROSITE" id="PS51354">
    <property type="entry name" value="GLUTAREDOXIN_2"/>
    <property type="match status" value="1"/>
</dbReference>
<dbReference type="SUPFAM" id="SSF47616">
    <property type="entry name" value="GST C-terminal domain-like"/>
    <property type="match status" value="1"/>
</dbReference>
<dbReference type="InterPro" id="IPR004045">
    <property type="entry name" value="Glutathione_S-Trfase_N"/>
</dbReference>
<protein>
    <submittedName>
        <fullName evidence="2">Glutathione S-transferase family protein</fullName>
    </submittedName>
</protein>
<dbReference type="Proteomes" id="UP001217485">
    <property type="component" value="Unassembled WGS sequence"/>
</dbReference>
<dbReference type="InterPro" id="IPR036249">
    <property type="entry name" value="Thioredoxin-like_sf"/>
</dbReference>
<dbReference type="PROSITE" id="PS50404">
    <property type="entry name" value="GST_NTER"/>
    <property type="match status" value="1"/>
</dbReference>
<evidence type="ECO:0000313" key="2">
    <source>
        <dbReference type="EMBL" id="MDC0684110.1"/>
    </source>
</evidence>
<gene>
    <name evidence="2" type="ORF">POL72_40680</name>
</gene>
<keyword evidence="3" id="KW-1185">Reference proteome</keyword>
<feature type="domain" description="GST N-terminal" evidence="1">
    <location>
        <begin position="8"/>
        <end position="90"/>
    </location>
</feature>
<sequence>MSASASPARLRLHHAASSYYSMIARLALVERGVPFESVSVDIHRRAQQLAPDYARLNPNLTVPTLQVDGRVLSQSRDILLFAFGTTEAALDDATRGWLDRHYAFPIEELTFGWLLSWNPLARPAVRRTLVATEKRLRQLATEHADLADIYARRAEVFAGRIKTFDPEGVVAMFGERKHAAFELLDALDDALADGRESLVPGGYGPADVVWTVFLARMGFVRLDAEIARRAHLARYAKAVKARPSFREADVWDRLSPLKLLKQVL</sequence>
<organism evidence="2 3">
    <name type="scientific">Sorangium atrum</name>
    <dbReference type="NCBI Taxonomy" id="2995308"/>
    <lineage>
        <taxon>Bacteria</taxon>
        <taxon>Pseudomonadati</taxon>
        <taxon>Myxococcota</taxon>
        <taxon>Polyangia</taxon>
        <taxon>Polyangiales</taxon>
        <taxon>Polyangiaceae</taxon>
        <taxon>Sorangium</taxon>
    </lineage>
</organism>